<dbReference type="GO" id="GO:0009116">
    <property type="term" value="P:nucleoside metabolic process"/>
    <property type="evidence" value="ECO:0007669"/>
    <property type="project" value="InterPro"/>
</dbReference>
<dbReference type="Pfam" id="PF01048">
    <property type="entry name" value="PNP_UDP_1"/>
    <property type="match status" value="1"/>
</dbReference>
<dbReference type="Gene3D" id="1.25.40.10">
    <property type="entry name" value="Tetratricopeptide repeat domain"/>
    <property type="match status" value="2"/>
</dbReference>
<organism evidence="3 4">
    <name type="scientific">Aspergillus versicolor CBS 583.65</name>
    <dbReference type="NCBI Taxonomy" id="1036611"/>
    <lineage>
        <taxon>Eukaryota</taxon>
        <taxon>Fungi</taxon>
        <taxon>Dikarya</taxon>
        <taxon>Ascomycota</taxon>
        <taxon>Pezizomycotina</taxon>
        <taxon>Eurotiomycetes</taxon>
        <taxon>Eurotiomycetidae</taxon>
        <taxon>Eurotiales</taxon>
        <taxon>Aspergillaceae</taxon>
        <taxon>Aspergillus</taxon>
        <taxon>Aspergillus subgen. Nidulantes</taxon>
    </lineage>
</organism>
<dbReference type="GO" id="GO:0003824">
    <property type="term" value="F:catalytic activity"/>
    <property type="evidence" value="ECO:0007669"/>
    <property type="project" value="InterPro"/>
</dbReference>
<dbReference type="Pfam" id="PF13374">
    <property type="entry name" value="TPR_10"/>
    <property type="match status" value="2"/>
</dbReference>
<dbReference type="OrthoDB" id="5986190at2759"/>
<dbReference type="PANTHER" id="PTHR46082:SF11">
    <property type="entry name" value="AAA+ ATPASE DOMAIN-CONTAINING PROTEIN-RELATED"/>
    <property type="match status" value="1"/>
</dbReference>
<dbReference type="InterPro" id="IPR019734">
    <property type="entry name" value="TPR_rpt"/>
</dbReference>
<dbReference type="InterPro" id="IPR011990">
    <property type="entry name" value="TPR-like_helical_dom_sf"/>
</dbReference>
<dbReference type="SUPFAM" id="SSF48452">
    <property type="entry name" value="TPR-like"/>
    <property type="match status" value="1"/>
</dbReference>
<name>A0A1L9Q3R5_ASPVE</name>
<evidence type="ECO:0000259" key="2">
    <source>
        <dbReference type="Pfam" id="PF01048"/>
    </source>
</evidence>
<dbReference type="InterPro" id="IPR035994">
    <property type="entry name" value="Nucleoside_phosphorylase_sf"/>
</dbReference>
<dbReference type="InterPro" id="IPR002182">
    <property type="entry name" value="NB-ARC"/>
</dbReference>
<evidence type="ECO:0000259" key="1">
    <source>
        <dbReference type="Pfam" id="PF00931"/>
    </source>
</evidence>
<feature type="domain" description="NB-ARC" evidence="1">
    <location>
        <begin position="361"/>
        <end position="518"/>
    </location>
</feature>
<dbReference type="VEuPathDB" id="FungiDB:ASPVEDRAFT_47554"/>
<dbReference type="Gene3D" id="3.40.50.300">
    <property type="entry name" value="P-loop containing nucleotide triphosphate hydrolases"/>
    <property type="match status" value="1"/>
</dbReference>
<gene>
    <name evidence="3" type="ORF">ASPVEDRAFT_47554</name>
</gene>
<dbReference type="GeneID" id="63729325"/>
<dbReference type="PANTHER" id="PTHR46082">
    <property type="entry name" value="ATP/GTP-BINDING PROTEIN-RELATED"/>
    <property type="match status" value="1"/>
</dbReference>
<dbReference type="RefSeq" id="XP_040674163.1">
    <property type="nucleotide sequence ID" value="XM_040813814.1"/>
</dbReference>
<dbReference type="Proteomes" id="UP000184073">
    <property type="component" value="Unassembled WGS sequence"/>
</dbReference>
<proteinExistence type="predicted"/>
<dbReference type="AlphaFoldDB" id="A0A1L9Q3R5"/>
<keyword evidence="4" id="KW-1185">Reference proteome</keyword>
<dbReference type="InterPro" id="IPR027417">
    <property type="entry name" value="P-loop_NTPase"/>
</dbReference>
<dbReference type="Gene3D" id="3.40.50.1580">
    <property type="entry name" value="Nucleoside phosphorylase domain"/>
    <property type="match status" value="1"/>
</dbReference>
<protein>
    <submittedName>
        <fullName evidence="3">Uncharacterized protein</fullName>
    </submittedName>
</protein>
<dbReference type="EMBL" id="KV878139">
    <property type="protein sequence ID" value="OJJ08401.1"/>
    <property type="molecule type" value="Genomic_DNA"/>
</dbReference>
<dbReference type="SUPFAM" id="SSF53167">
    <property type="entry name" value="Purine and uridine phosphorylases"/>
    <property type="match status" value="1"/>
</dbReference>
<dbReference type="SMART" id="SM00028">
    <property type="entry name" value="TPR"/>
    <property type="match status" value="7"/>
</dbReference>
<dbReference type="SUPFAM" id="SSF52540">
    <property type="entry name" value="P-loop containing nucleoside triphosphate hydrolases"/>
    <property type="match status" value="1"/>
</dbReference>
<evidence type="ECO:0000313" key="4">
    <source>
        <dbReference type="Proteomes" id="UP000184073"/>
    </source>
</evidence>
<reference evidence="4" key="1">
    <citation type="journal article" date="2017" name="Genome Biol.">
        <title>Comparative genomics reveals high biological diversity and specific adaptations in the industrially and medically important fungal genus Aspergillus.</title>
        <authorList>
            <person name="de Vries R.P."/>
            <person name="Riley R."/>
            <person name="Wiebenga A."/>
            <person name="Aguilar-Osorio G."/>
            <person name="Amillis S."/>
            <person name="Uchima C.A."/>
            <person name="Anderluh G."/>
            <person name="Asadollahi M."/>
            <person name="Askin M."/>
            <person name="Barry K."/>
            <person name="Battaglia E."/>
            <person name="Bayram O."/>
            <person name="Benocci T."/>
            <person name="Braus-Stromeyer S.A."/>
            <person name="Caldana C."/>
            <person name="Canovas D."/>
            <person name="Cerqueira G.C."/>
            <person name="Chen F."/>
            <person name="Chen W."/>
            <person name="Choi C."/>
            <person name="Clum A."/>
            <person name="Dos Santos R.A."/>
            <person name="Damasio A.R."/>
            <person name="Diallinas G."/>
            <person name="Emri T."/>
            <person name="Fekete E."/>
            <person name="Flipphi M."/>
            <person name="Freyberg S."/>
            <person name="Gallo A."/>
            <person name="Gournas C."/>
            <person name="Habgood R."/>
            <person name="Hainaut M."/>
            <person name="Harispe M.L."/>
            <person name="Henrissat B."/>
            <person name="Hilden K.S."/>
            <person name="Hope R."/>
            <person name="Hossain A."/>
            <person name="Karabika E."/>
            <person name="Karaffa L."/>
            <person name="Karanyi Z."/>
            <person name="Krasevec N."/>
            <person name="Kuo A."/>
            <person name="Kusch H."/>
            <person name="LaButti K."/>
            <person name="Lagendijk E.L."/>
            <person name="Lapidus A."/>
            <person name="Levasseur A."/>
            <person name="Lindquist E."/>
            <person name="Lipzen A."/>
            <person name="Logrieco A.F."/>
            <person name="MacCabe A."/>
            <person name="Maekelae M.R."/>
            <person name="Malavazi I."/>
            <person name="Melin P."/>
            <person name="Meyer V."/>
            <person name="Mielnichuk N."/>
            <person name="Miskei M."/>
            <person name="Molnar A.P."/>
            <person name="Mule G."/>
            <person name="Ngan C.Y."/>
            <person name="Orejas M."/>
            <person name="Orosz E."/>
            <person name="Ouedraogo J.P."/>
            <person name="Overkamp K.M."/>
            <person name="Park H.-S."/>
            <person name="Perrone G."/>
            <person name="Piumi F."/>
            <person name="Punt P.J."/>
            <person name="Ram A.F."/>
            <person name="Ramon A."/>
            <person name="Rauscher S."/>
            <person name="Record E."/>
            <person name="Riano-Pachon D.M."/>
            <person name="Robert V."/>
            <person name="Roehrig J."/>
            <person name="Ruller R."/>
            <person name="Salamov A."/>
            <person name="Salih N.S."/>
            <person name="Samson R.A."/>
            <person name="Sandor E."/>
            <person name="Sanguinetti M."/>
            <person name="Schuetze T."/>
            <person name="Sepcic K."/>
            <person name="Shelest E."/>
            <person name="Sherlock G."/>
            <person name="Sophianopoulou V."/>
            <person name="Squina F.M."/>
            <person name="Sun H."/>
            <person name="Susca A."/>
            <person name="Todd R.B."/>
            <person name="Tsang A."/>
            <person name="Unkles S.E."/>
            <person name="van de Wiele N."/>
            <person name="van Rossen-Uffink D."/>
            <person name="Oliveira J.V."/>
            <person name="Vesth T.C."/>
            <person name="Visser J."/>
            <person name="Yu J.-H."/>
            <person name="Zhou M."/>
            <person name="Andersen M.R."/>
            <person name="Archer D.B."/>
            <person name="Baker S.E."/>
            <person name="Benoit I."/>
            <person name="Brakhage A.A."/>
            <person name="Braus G.H."/>
            <person name="Fischer R."/>
            <person name="Frisvad J.C."/>
            <person name="Goldman G.H."/>
            <person name="Houbraken J."/>
            <person name="Oakley B."/>
            <person name="Pocsi I."/>
            <person name="Scazzocchio C."/>
            <person name="Seiboth B."/>
            <person name="vanKuyk P.A."/>
            <person name="Wortman J."/>
            <person name="Dyer P.S."/>
            <person name="Grigoriev I.V."/>
        </authorList>
    </citation>
    <scope>NUCLEOTIDE SEQUENCE [LARGE SCALE GENOMIC DNA]</scope>
    <source>
        <strain evidence="4">CBS 583.65</strain>
    </source>
</reference>
<dbReference type="Pfam" id="PF13424">
    <property type="entry name" value="TPR_12"/>
    <property type="match status" value="3"/>
</dbReference>
<dbReference type="STRING" id="1036611.A0A1L9Q3R5"/>
<dbReference type="Pfam" id="PF00931">
    <property type="entry name" value="NB-ARC"/>
    <property type="match status" value="1"/>
</dbReference>
<feature type="domain" description="Nucleoside phosphorylase" evidence="2">
    <location>
        <begin position="10"/>
        <end position="299"/>
    </location>
</feature>
<sequence length="1091" mass="121504">MMRLSHSDYTIAWICALPLEMAVAKAMLDEIHPALPTRPSDQNTYVLGTIRSHHVVVSCLPSGVYGTTSAATVAAQLLSTFPAIQFGLMVGIGGGAPTTANDIRLGDVVVSTPQGTLGGVVQYDFGKTVQEGVFQRTGALNRPPQILLTAVSKLRADYLVQASQVPYLLAEMLVRYPHMQSGFSSPGPENDVLFDATYDHPDPDRSCHACDASRVVSRPSRTGLGPVIHYGVIASGNQVMKHGATRDQLAKELGVLCFEMEAAGLTDSLPCLVIRGICDYSDSHKNKDWQGYAAAAAAAWTKALLAVIHPSQVTAPLGRAPRQHTWMIPFERNQDFVGRATHLGQLMLSIHPNTDPECCQKTAIVGLGGVGKTQIALEAAYRLHDLDPECSIYWVPAIDSTSFEQAYRAIARDLRIGGKADDKEDIKPLVKTALNQDTSHRWLMVVDSADDPELMFSRGATGKNEVAEPLASYLPFGKKGSILFTTRNEIVARRAAKRNLVKVEPMDATEAQSLLEAKLDASLMVDASSTLRLLDLLTNLPLAILQAAAYMNETGKTVSEYLEIYESDDMEMIYLLSREFEDWGRYDTAHNPIATTWLISFLQISKRNSLAADYLCLMSFLAEQDIPGSLLPRDGRARMADAAATLKAYAFITERKQSDSYDIHRLVQVSVRYWLKERDEWGVWATKAVQHLATIFPDPDHENQDIWSRYLPHAQHVLDFRKDASDAAMECTLLSKVGFASQFQGKYKQATSLHCTALDLRRATLGERHPLTMSSMSDAAATMRSEGKYRQAEELHRETLELRNQVLGEKHPDTLTSMNHLAIVLDDQGKYQESEQIHRQTVELMQQVLGREHPETLASMNCLASVVYSQGRYKEAEKGYRETLRLRDKVLGKEHPDRLRTMNNLGLVLDDQAEYEEAEEIHRQNLQIISKVLGKTNPMTLGSMNNLARVLNRQGKYAEAEQMHREAITLKEEVFGNENPSTLRSRSNLAVVLFRQGKYTEAADLHSETLGLRREVLGNEHPETLVSMNGLADVFLRQGRYHEAEQLYRQTVEIRERVLGKQHPLTLESVDNLVAALESQKHEEAEQPQPA</sequence>
<evidence type="ECO:0000313" key="3">
    <source>
        <dbReference type="EMBL" id="OJJ08401.1"/>
    </source>
</evidence>
<dbReference type="GO" id="GO:0043531">
    <property type="term" value="F:ADP binding"/>
    <property type="evidence" value="ECO:0007669"/>
    <property type="project" value="InterPro"/>
</dbReference>
<accession>A0A1L9Q3R5</accession>
<dbReference type="InterPro" id="IPR053137">
    <property type="entry name" value="NLR-like"/>
</dbReference>
<dbReference type="InterPro" id="IPR000845">
    <property type="entry name" value="Nucleoside_phosphorylase_d"/>
</dbReference>